<evidence type="ECO:0000313" key="1">
    <source>
        <dbReference type="EMBL" id="KAJ8625101.1"/>
    </source>
</evidence>
<reference evidence="1 2" key="1">
    <citation type="journal article" date="2022" name="Hortic Res">
        <title>A haplotype resolved chromosomal level avocado genome allows analysis of novel avocado genes.</title>
        <authorList>
            <person name="Nath O."/>
            <person name="Fletcher S.J."/>
            <person name="Hayward A."/>
            <person name="Shaw L.M."/>
            <person name="Masouleh A.K."/>
            <person name="Furtado A."/>
            <person name="Henry R.J."/>
            <person name="Mitter N."/>
        </authorList>
    </citation>
    <scope>NUCLEOTIDE SEQUENCE [LARGE SCALE GENOMIC DNA]</scope>
    <source>
        <strain evidence="2">cv. Hass</strain>
    </source>
</reference>
<dbReference type="Proteomes" id="UP001234297">
    <property type="component" value="Chromosome 11"/>
</dbReference>
<gene>
    <name evidence="1" type="ORF">MRB53_033631</name>
</gene>
<accession>A0ACC2KW48</accession>
<dbReference type="EMBL" id="CM056819">
    <property type="protein sequence ID" value="KAJ8625101.1"/>
    <property type="molecule type" value="Genomic_DNA"/>
</dbReference>
<comment type="caution">
    <text evidence="1">The sequence shown here is derived from an EMBL/GenBank/DDBJ whole genome shotgun (WGS) entry which is preliminary data.</text>
</comment>
<proteinExistence type="predicted"/>
<name>A0ACC2KW48_PERAE</name>
<sequence length="89" mass="9975">METLFLIWFLVSIHCCFALPATSRQANQISYLDGLVESIKSSKVLHVDSWPTSEERKPFFSPVYLGPQDGLMEAVKIEKLPGQPSGCLF</sequence>
<keyword evidence="2" id="KW-1185">Reference proteome</keyword>
<organism evidence="1 2">
    <name type="scientific">Persea americana</name>
    <name type="common">Avocado</name>
    <dbReference type="NCBI Taxonomy" id="3435"/>
    <lineage>
        <taxon>Eukaryota</taxon>
        <taxon>Viridiplantae</taxon>
        <taxon>Streptophyta</taxon>
        <taxon>Embryophyta</taxon>
        <taxon>Tracheophyta</taxon>
        <taxon>Spermatophyta</taxon>
        <taxon>Magnoliopsida</taxon>
        <taxon>Magnoliidae</taxon>
        <taxon>Laurales</taxon>
        <taxon>Lauraceae</taxon>
        <taxon>Persea</taxon>
    </lineage>
</organism>
<protein>
    <submittedName>
        <fullName evidence="1">Uncharacterized protein</fullName>
    </submittedName>
</protein>
<evidence type="ECO:0000313" key="2">
    <source>
        <dbReference type="Proteomes" id="UP001234297"/>
    </source>
</evidence>